<evidence type="ECO:0000256" key="4">
    <source>
        <dbReference type="ARBA" id="ARBA00023015"/>
    </source>
</evidence>
<dbReference type="PANTHER" id="PTHR47782">
    <property type="entry name" value="ZN(II)2CYS6 TRANSCRIPTION FACTOR (EUROFUNG)-RELATED"/>
    <property type="match status" value="1"/>
</dbReference>
<feature type="domain" description="Zn(2)-C6 fungal-type" evidence="10">
    <location>
        <begin position="23"/>
        <end position="53"/>
    </location>
</feature>
<protein>
    <recommendedName>
        <fullName evidence="10">Zn(2)-C6 fungal-type domain-containing protein</fullName>
    </recommendedName>
</protein>
<feature type="transmembrane region" description="Helical" evidence="9">
    <location>
        <begin position="571"/>
        <end position="591"/>
    </location>
</feature>
<evidence type="ECO:0000256" key="2">
    <source>
        <dbReference type="ARBA" id="ARBA00022723"/>
    </source>
</evidence>
<dbReference type="PROSITE" id="PS00463">
    <property type="entry name" value="ZN2_CY6_FUNGAL_1"/>
    <property type="match status" value="1"/>
</dbReference>
<dbReference type="CDD" id="cd00067">
    <property type="entry name" value="GAL4"/>
    <property type="match status" value="1"/>
</dbReference>
<dbReference type="SUPFAM" id="SSF57701">
    <property type="entry name" value="Zn2/Cys6 DNA-binding domain"/>
    <property type="match status" value="1"/>
</dbReference>
<accession>A0ABR3XHR1</accession>
<feature type="region of interest" description="Disordered" evidence="8">
    <location>
        <begin position="96"/>
        <end position="154"/>
    </location>
</feature>
<evidence type="ECO:0000256" key="5">
    <source>
        <dbReference type="ARBA" id="ARBA00023125"/>
    </source>
</evidence>
<evidence type="ECO:0000256" key="7">
    <source>
        <dbReference type="ARBA" id="ARBA00023242"/>
    </source>
</evidence>
<dbReference type="SMART" id="SM00066">
    <property type="entry name" value="GAL4"/>
    <property type="match status" value="1"/>
</dbReference>
<dbReference type="PROSITE" id="PS50048">
    <property type="entry name" value="ZN2_CY6_FUNGAL_2"/>
    <property type="match status" value="1"/>
</dbReference>
<evidence type="ECO:0000256" key="1">
    <source>
        <dbReference type="ARBA" id="ARBA00004123"/>
    </source>
</evidence>
<evidence type="ECO:0000313" key="11">
    <source>
        <dbReference type="EMBL" id="KAL1875491.1"/>
    </source>
</evidence>
<keyword evidence="6" id="KW-0804">Transcription</keyword>
<keyword evidence="5" id="KW-0238">DNA-binding</keyword>
<evidence type="ECO:0000259" key="10">
    <source>
        <dbReference type="PROSITE" id="PS50048"/>
    </source>
</evidence>
<comment type="subcellular location">
    <subcellularLocation>
        <location evidence="1">Nucleus</location>
    </subcellularLocation>
</comment>
<keyword evidence="9" id="KW-0812">Transmembrane</keyword>
<evidence type="ECO:0000256" key="6">
    <source>
        <dbReference type="ARBA" id="ARBA00023163"/>
    </source>
</evidence>
<dbReference type="InterPro" id="IPR036864">
    <property type="entry name" value="Zn2-C6_fun-type_DNA-bd_sf"/>
</dbReference>
<dbReference type="CDD" id="cd14723">
    <property type="entry name" value="ZIP_Ppr1"/>
    <property type="match status" value="1"/>
</dbReference>
<dbReference type="InterPro" id="IPR001138">
    <property type="entry name" value="Zn2Cys6_DnaBD"/>
</dbReference>
<dbReference type="InterPro" id="IPR052202">
    <property type="entry name" value="Yeast_MetPath_Reg"/>
</dbReference>
<dbReference type="SMART" id="SM00906">
    <property type="entry name" value="Fungal_trans"/>
    <property type="match status" value="1"/>
</dbReference>
<evidence type="ECO:0000256" key="3">
    <source>
        <dbReference type="ARBA" id="ARBA00022833"/>
    </source>
</evidence>
<dbReference type="PANTHER" id="PTHR47782:SF12">
    <property type="entry name" value="ZN(II)2CYS6 TRANSCRIPTION FACTOR (EUROFUNG)"/>
    <property type="match status" value="1"/>
</dbReference>
<dbReference type="Pfam" id="PF00172">
    <property type="entry name" value="Zn_clus"/>
    <property type="match status" value="1"/>
</dbReference>
<proteinExistence type="predicted"/>
<keyword evidence="7" id="KW-0539">Nucleus</keyword>
<keyword evidence="3" id="KW-0862">Zinc</keyword>
<dbReference type="Gene3D" id="4.10.240.10">
    <property type="entry name" value="Zn(2)-C6 fungal-type DNA-binding domain"/>
    <property type="match status" value="1"/>
</dbReference>
<sequence>MISKRAVGHTVRRNRLRERTALACDFCKLKKLKCDAQSPRCQNCVKSDRDCLVEDPATGIHRPRDYIHSLEARVAFLEELLRNSCPDVALDHFAGSDAFPSPPNPHQPGADFSPISLPETGAVNQASVPGESNRDPAEGPRAVSRRQASELEDNSEIDVLSSEVAFLCLSAAGREPHYFGPSSAVSFSRIAGATMGLGHVGGGKSQLGAAYGAEKRDLTLVDYHDIQEQFPSPDAAKRMSLAYWNNVHGQYPFLHRPTVDASEQICLNASFQGCLHQVNGTVLFFVLMVYAIGSLTLGQGEYERAEMYYSLALDYLPSVLEADSLESIQCLLCCAVYSIRSPIGASLWQISGLAIRRCIELGYHRSVEKYRSNAGPLAKEMSKRCFWVAYDIDRVVSFILGLPVAIPDGAIDVELPLDLDDEYITPTGLLRAARNPATEPPTHITGAIHAIKLRQLWSKFGDTLYPITCQMHHNSYNEETVQSLRRELEEWRLACPDRLHCPELESLSVWASREWFQVAYNHSILLLYRHHITWPIGSNENVEKVIEECYVHAREICHAYRRIYQKQTIQFTWGSVHILFLGGLTYLYCLWRSKALREKIRQGDVANTCMACNTVLIIVAERWNLATTYRDIFETLSQRTIDMVCGGESGASAAPPQQDAWKAGNLVADSSAADPGAAFQTNVLGGEENQSESLQDWLSGVDSMGIPQESAWLVQELLQGVRDFYPESSMEMIPEQPL</sequence>
<keyword evidence="2" id="KW-0479">Metal-binding</keyword>
<evidence type="ECO:0000313" key="12">
    <source>
        <dbReference type="Proteomes" id="UP001586593"/>
    </source>
</evidence>
<dbReference type="EMBL" id="JAZHXJ010000090">
    <property type="protein sequence ID" value="KAL1875491.1"/>
    <property type="molecule type" value="Genomic_DNA"/>
</dbReference>
<name>A0ABR3XHR1_9PEZI</name>
<dbReference type="Proteomes" id="UP001586593">
    <property type="component" value="Unassembled WGS sequence"/>
</dbReference>
<evidence type="ECO:0000256" key="9">
    <source>
        <dbReference type="SAM" id="Phobius"/>
    </source>
</evidence>
<evidence type="ECO:0000256" key="8">
    <source>
        <dbReference type="SAM" id="MobiDB-lite"/>
    </source>
</evidence>
<organism evidence="11 12">
    <name type="scientific">Phialemonium thermophilum</name>
    <dbReference type="NCBI Taxonomy" id="223376"/>
    <lineage>
        <taxon>Eukaryota</taxon>
        <taxon>Fungi</taxon>
        <taxon>Dikarya</taxon>
        <taxon>Ascomycota</taxon>
        <taxon>Pezizomycotina</taxon>
        <taxon>Sordariomycetes</taxon>
        <taxon>Sordariomycetidae</taxon>
        <taxon>Cephalothecales</taxon>
        <taxon>Cephalothecaceae</taxon>
        <taxon>Phialemonium</taxon>
    </lineage>
</organism>
<keyword evidence="4" id="KW-0805">Transcription regulation</keyword>
<gene>
    <name evidence="11" type="ORF">VTK73DRAFT_10041</name>
</gene>
<reference evidence="11 12" key="1">
    <citation type="journal article" date="2024" name="Commun. Biol.">
        <title>Comparative genomic analysis of thermophilic fungi reveals convergent evolutionary adaptations and gene losses.</title>
        <authorList>
            <person name="Steindorff A.S."/>
            <person name="Aguilar-Pontes M.V."/>
            <person name="Robinson A.J."/>
            <person name="Andreopoulos B."/>
            <person name="LaButti K."/>
            <person name="Kuo A."/>
            <person name="Mondo S."/>
            <person name="Riley R."/>
            <person name="Otillar R."/>
            <person name="Haridas S."/>
            <person name="Lipzen A."/>
            <person name="Grimwood J."/>
            <person name="Schmutz J."/>
            <person name="Clum A."/>
            <person name="Reid I.D."/>
            <person name="Moisan M.C."/>
            <person name="Butler G."/>
            <person name="Nguyen T.T.M."/>
            <person name="Dewar K."/>
            <person name="Conant G."/>
            <person name="Drula E."/>
            <person name="Henrissat B."/>
            <person name="Hansel C."/>
            <person name="Singer S."/>
            <person name="Hutchinson M.I."/>
            <person name="de Vries R.P."/>
            <person name="Natvig D.O."/>
            <person name="Powell A.J."/>
            <person name="Tsang A."/>
            <person name="Grigoriev I.V."/>
        </authorList>
    </citation>
    <scope>NUCLEOTIDE SEQUENCE [LARGE SCALE GENOMIC DNA]</scope>
    <source>
        <strain evidence="11 12">ATCC 24622</strain>
    </source>
</reference>
<keyword evidence="9" id="KW-1133">Transmembrane helix</keyword>
<comment type="caution">
    <text evidence="11">The sequence shown here is derived from an EMBL/GenBank/DDBJ whole genome shotgun (WGS) entry which is preliminary data.</text>
</comment>
<dbReference type="InterPro" id="IPR007219">
    <property type="entry name" value="XnlR_reg_dom"/>
</dbReference>
<keyword evidence="9" id="KW-0472">Membrane</keyword>
<dbReference type="Pfam" id="PF04082">
    <property type="entry name" value="Fungal_trans"/>
    <property type="match status" value="1"/>
</dbReference>
<dbReference type="CDD" id="cd12148">
    <property type="entry name" value="fungal_TF_MHR"/>
    <property type="match status" value="1"/>
</dbReference>
<keyword evidence="12" id="KW-1185">Reference proteome</keyword>